<name>A0A975WB60_9RHOB</name>
<dbReference type="GeneID" id="80818961"/>
<keyword evidence="9" id="KW-0547">Nucleotide-binding</keyword>
<dbReference type="SMART" id="SM00388">
    <property type="entry name" value="HisKA"/>
    <property type="match status" value="1"/>
</dbReference>
<dbReference type="SMART" id="SM00304">
    <property type="entry name" value="HAMP"/>
    <property type="match status" value="1"/>
</dbReference>
<comment type="caution">
    <text evidence="19">The sequence shown here is derived from an EMBL/GenBank/DDBJ whole genome shotgun (WGS) entry which is preliminary data.</text>
</comment>
<dbReference type="InterPro" id="IPR003661">
    <property type="entry name" value="HisK_dim/P_dom"/>
</dbReference>
<dbReference type="PANTHER" id="PTHR44936">
    <property type="entry name" value="SENSOR PROTEIN CREC"/>
    <property type="match status" value="1"/>
</dbReference>
<dbReference type="InterPro" id="IPR036890">
    <property type="entry name" value="HATPase_C_sf"/>
</dbReference>
<evidence type="ECO:0000256" key="12">
    <source>
        <dbReference type="ARBA" id="ARBA00022989"/>
    </source>
</evidence>
<dbReference type="CDD" id="cd00082">
    <property type="entry name" value="HisKA"/>
    <property type="match status" value="1"/>
</dbReference>
<dbReference type="RefSeq" id="WP_074837092.1">
    <property type="nucleotide sequence ID" value="NZ_CATLQZ010000007.1"/>
</dbReference>
<evidence type="ECO:0000256" key="16">
    <source>
        <dbReference type="SAM" id="Phobius"/>
    </source>
</evidence>
<evidence type="ECO:0000256" key="10">
    <source>
        <dbReference type="ARBA" id="ARBA00022777"/>
    </source>
</evidence>
<dbReference type="CDD" id="cd06225">
    <property type="entry name" value="HAMP"/>
    <property type="match status" value="1"/>
</dbReference>
<evidence type="ECO:0000256" key="11">
    <source>
        <dbReference type="ARBA" id="ARBA00022840"/>
    </source>
</evidence>
<feature type="domain" description="Histidine kinase" evidence="17">
    <location>
        <begin position="263"/>
        <end position="459"/>
    </location>
</feature>
<evidence type="ECO:0000256" key="1">
    <source>
        <dbReference type="ARBA" id="ARBA00000085"/>
    </source>
</evidence>
<feature type="transmembrane region" description="Helical" evidence="16">
    <location>
        <begin position="180"/>
        <end position="202"/>
    </location>
</feature>
<proteinExistence type="predicted"/>
<keyword evidence="10 19" id="KW-0418">Kinase</keyword>
<dbReference type="GO" id="GO:0005524">
    <property type="term" value="F:ATP binding"/>
    <property type="evidence" value="ECO:0007669"/>
    <property type="project" value="UniProtKB-KW"/>
</dbReference>
<dbReference type="EMBL" id="FNYY01000009">
    <property type="protein sequence ID" value="SEJ71227.1"/>
    <property type="molecule type" value="Genomic_DNA"/>
</dbReference>
<dbReference type="InterPro" id="IPR003594">
    <property type="entry name" value="HATPase_dom"/>
</dbReference>
<evidence type="ECO:0000313" key="19">
    <source>
        <dbReference type="EMBL" id="SEJ71227.1"/>
    </source>
</evidence>
<evidence type="ECO:0000256" key="4">
    <source>
        <dbReference type="ARBA" id="ARBA00022475"/>
    </source>
</evidence>
<dbReference type="SUPFAM" id="SSF47384">
    <property type="entry name" value="Homodimeric domain of signal transducing histidine kinase"/>
    <property type="match status" value="1"/>
</dbReference>
<dbReference type="InterPro" id="IPR004358">
    <property type="entry name" value="Sig_transdc_His_kin-like_C"/>
</dbReference>
<dbReference type="InterPro" id="IPR050980">
    <property type="entry name" value="2C_sensor_his_kinase"/>
</dbReference>
<dbReference type="InterPro" id="IPR003660">
    <property type="entry name" value="HAMP_dom"/>
</dbReference>
<evidence type="ECO:0000256" key="14">
    <source>
        <dbReference type="ARBA" id="ARBA00023136"/>
    </source>
</evidence>
<feature type="domain" description="HAMP" evidence="18">
    <location>
        <begin position="203"/>
        <end position="255"/>
    </location>
</feature>
<organism evidence="19 20">
    <name type="scientific">Marinovum algicola</name>
    <dbReference type="NCBI Taxonomy" id="42444"/>
    <lineage>
        <taxon>Bacteria</taxon>
        <taxon>Pseudomonadati</taxon>
        <taxon>Pseudomonadota</taxon>
        <taxon>Alphaproteobacteria</taxon>
        <taxon>Rhodobacterales</taxon>
        <taxon>Roseobacteraceae</taxon>
        <taxon>Marinovum</taxon>
    </lineage>
</organism>
<evidence type="ECO:0000256" key="7">
    <source>
        <dbReference type="ARBA" id="ARBA00022679"/>
    </source>
</evidence>
<dbReference type="PANTHER" id="PTHR44936:SF5">
    <property type="entry name" value="SENSOR HISTIDINE KINASE ENVZ"/>
    <property type="match status" value="1"/>
</dbReference>
<keyword evidence="14 16" id="KW-0472">Membrane</keyword>
<dbReference type="InterPro" id="IPR005467">
    <property type="entry name" value="His_kinase_dom"/>
</dbReference>
<dbReference type="Pfam" id="PF00512">
    <property type="entry name" value="HisKA"/>
    <property type="match status" value="1"/>
</dbReference>
<accession>A0A975WB60</accession>
<sequence length="482" mass="52453">MPRPFDSLRGQLVLLIVAALAAAQTISLWLFVDERGLAVRAALGFEAAGRAANVALLLEEAPESLHQAILRAANSPLVRFELADNPDVDHASHADGGAVEARVRGLLGGAEHREIRVELHEVEHGIPPMPHLVPEMAEMHLAMMKGELSAIEMQLSIALADGQWLNVGTRFEPPPLQWPWISIVSFGITAAIILVAACWFLLTRLTGPLLRVSHAADRFGRGETVDPLPLIGPSEVRGLTQTFNRMQERLTRFVADRTKLLAALGHDLRSPLTAMRVRAEMVEEDETRESLVASIEEMQEMVGSTLDFARGMASAEPSETVELRSYLEQLQADMINGFELDAADDAQARLRPQAMRRALRNIIENAQRYGGGARVSFRTDPGHVRILISDTGPGIPESELQQVFEPFFRLEKSRSRETGGTGLGLSIARTIIRAHGGDVALSNRAEGGLLATVTLPLEAANTPSREPSTAPERGAALAQNRP</sequence>
<keyword evidence="6" id="KW-0597">Phosphoprotein</keyword>
<reference evidence="19 20" key="1">
    <citation type="submission" date="2016-10" db="EMBL/GenBank/DDBJ databases">
        <authorList>
            <person name="Varghese N."/>
            <person name="Submissions S."/>
        </authorList>
    </citation>
    <scope>NUCLEOTIDE SEQUENCE [LARGE SCALE GENOMIC DNA]</scope>
    <source>
        <strain evidence="19 20">FF3</strain>
    </source>
</reference>
<evidence type="ECO:0000256" key="15">
    <source>
        <dbReference type="SAM" id="MobiDB-lite"/>
    </source>
</evidence>
<evidence type="ECO:0000256" key="8">
    <source>
        <dbReference type="ARBA" id="ARBA00022692"/>
    </source>
</evidence>
<gene>
    <name evidence="19" type="ORF">SAMN04487940_10976</name>
</gene>
<keyword evidence="13" id="KW-0902">Two-component regulatory system</keyword>
<keyword evidence="7" id="KW-0808">Transferase</keyword>
<evidence type="ECO:0000259" key="17">
    <source>
        <dbReference type="PROSITE" id="PS50109"/>
    </source>
</evidence>
<protein>
    <recommendedName>
        <fullName evidence="3">histidine kinase</fullName>
        <ecNumber evidence="3">2.7.13.3</ecNumber>
    </recommendedName>
</protein>
<feature type="region of interest" description="Disordered" evidence="15">
    <location>
        <begin position="460"/>
        <end position="482"/>
    </location>
</feature>
<dbReference type="PROSITE" id="PS50109">
    <property type="entry name" value="HIS_KIN"/>
    <property type="match status" value="1"/>
</dbReference>
<dbReference type="GO" id="GO:0000155">
    <property type="term" value="F:phosphorelay sensor kinase activity"/>
    <property type="evidence" value="ECO:0007669"/>
    <property type="project" value="InterPro"/>
</dbReference>
<dbReference type="EC" id="2.7.13.3" evidence="3"/>
<evidence type="ECO:0000256" key="9">
    <source>
        <dbReference type="ARBA" id="ARBA00022741"/>
    </source>
</evidence>
<dbReference type="PRINTS" id="PR00344">
    <property type="entry name" value="BCTRLSENSOR"/>
</dbReference>
<dbReference type="Gene3D" id="3.30.565.10">
    <property type="entry name" value="Histidine kinase-like ATPase, C-terminal domain"/>
    <property type="match status" value="1"/>
</dbReference>
<keyword evidence="20" id="KW-1185">Reference proteome</keyword>
<comment type="subcellular location">
    <subcellularLocation>
        <location evidence="2">Cell inner membrane</location>
        <topology evidence="2">Multi-pass membrane protein</topology>
    </subcellularLocation>
</comment>
<evidence type="ECO:0000259" key="18">
    <source>
        <dbReference type="PROSITE" id="PS50885"/>
    </source>
</evidence>
<keyword evidence="11" id="KW-0067">ATP-binding</keyword>
<dbReference type="GO" id="GO:0005886">
    <property type="term" value="C:plasma membrane"/>
    <property type="evidence" value="ECO:0007669"/>
    <property type="project" value="UniProtKB-SubCell"/>
</dbReference>
<evidence type="ECO:0000256" key="2">
    <source>
        <dbReference type="ARBA" id="ARBA00004429"/>
    </source>
</evidence>
<evidence type="ECO:0000313" key="20">
    <source>
        <dbReference type="Proteomes" id="UP000182932"/>
    </source>
</evidence>
<evidence type="ECO:0000256" key="3">
    <source>
        <dbReference type="ARBA" id="ARBA00012438"/>
    </source>
</evidence>
<keyword evidence="12 16" id="KW-1133">Transmembrane helix</keyword>
<dbReference type="SMART" id="SM00387">
    <property type="entry name" value="HATPase_c"/>
    <property type="match status" value="1"/>
</dbReference>
<dbReference type="Pfam" id="PF02518">
    <property type="entry name" value="HATPase_c"/>
    <property type="match status" value="1"/>
</dbReference>
<dbReference type="AlphaFoldDB" id="A0A975WB60"/>
<feature type="transmembrane region" description="Helical" evidence="16">
    <location>
        <begin position="12"/>
        <end position="32"/>
    </location>
</feature>
<dbReference type="Gene3D" id="1.10.287.130">
    <property type="match status" value="1"/>
</dbReference>
<dbReference type="Proteomes" id="UP000182932">
    <property type="component" value="Unassembled WGS sequence"/>
</dbReference>
<dbReference type="SUPFAM" id="SSF55874">
    <property type="entry name" value="ATPase domain of HSP90 chaperone/DNA topoisomerase II/histidine kinase"/>
    <property type="match status" value="1"/>
</dbReference>
<evidence type="ECO:0000256" key="5">
    <source>
        <dbReference type="ARBA" id="ARBA00022519"/>
    </source>
</evidence>
<keyword evidence="4" id="KW-1003">Cell membrane</keyword>
<evidence type="ECO:0000256" key="13">
    <source>
        <dbReference type="ARBA" id="ARBA00023012"/>
    </source>
</evidence>
<keyword evidence="5" id="KW-0997">Cell inner membrane</keyword>
<comment type="catalytic activity">
    <reaction evidence="1">
        <text>ATP + protein L-histidine = ADP + protein N-phospho-L-histidine.</text>
        <dbReference type="EC" id="2.7.13.3"/>
    </reaction>
</comment>
<dbReference type="PROSITE" id="PS50885">
    <property type="entry name" value="HAMP"/>
    <property type="match status" value="1"/>
</dbReference>
<keyword evidence="8 16" id="KW-0812">Transmembrane</keyword>
<dbReference type="Pfam" id="PF00672">
    <property type="entry name" value="HAMP"/>
    <property type="match status" value="1"/>
</dbReference>
<evidence type="ECO:0000256" key="6">
    <source>
        <dbReference type="ARBA" id="ARBA00022553"/>
    </source>
</evidence>
<dbReference type="InterPro" id="IPR036097">
    <property type="entry name" value="HisK_dim/P_sf"/>
</dbReference>